<keyword evidence="3" id="KW-0732">Signal</keyword>
<dbReference type="OrthoDB" id="1525165at2"/>
<dbReference type="PROSITE" id="PS50005">
    <property type="entry name" value="TPR"/>
    <property type="match status" value="1"/>
</dbReference>
<reference evidence="4 5" key="1">
    <citation type="submission" date="2019-03" db="EMBL/GenBank/DDBJ databases">
        <authorList>
            <person name="Kim M.K.M."/>
        </authorList>
    </citation>
    <scope>NUCLEOTIDE SEQUENCE [LARGE SCALE GENOMIC DNA]</scope>
    <source>
        <strain evidence="4 5">17J68-15</strain>
    </source>
</reference>
<dbReference type="PROSITE" id="PS50293">
    <property type="entry name" value="TPR_REGION"/>
    <property type="match status" value="1"/>
</dbReference>
<evidence type="ECO:0000313" key="4">
    <source>
        <dbReference type="EMBL" id="TCZ73104.1"/>
    </source>
</evidence>
<organism evidence="4 5">
    <name type="scientific">Flaviaesturariibacter aridisoli</name>
    <dbReference type="NCBI Taxonomy" id="2545761"/>
    <lineage>
        <taxon>Bacteria</taxon>
        <taxon>Pseudomonadati</taxon>
        <taxon>Bacteroidota</taxon>
        <taxon>Chitinophagia</taxon>
        <taxon>Chitinophagales</taxon>
        <taxon>Chitinophagaceae</taxon>
        <taxon>Flaviaestuariibacter</taxon>
    </lineage>
</organism>
<dbReference type="SUPFAM" id="SSF48452">
    <property type="entry name" value="TPR-like"/>
    <property type="match status" value="1"/>
</dbReference>
<dbReference type="AlphaFoldDB" id="A0A4R4E0Z2"/>
<dbReference type="InterPro" id="IPR019734">
    <property type="entry name" value="TPR_rpt"/>
</dbReference>
<protein>
    <submittedName>
        <fullName evidence="4">Tetratricopeptide repeat protein</fullName>
    </submittedName>
</protein>
<evidence type="ECO:0000313" key="5">
    <source>
        <dbReference type="Proteomes" id="UP000295164"/>
    </source>
</evidence>
<name>A0A4R4E0Z2_9BACT</name>
<comment type="caution">
    <text evidence="4">The sequence shown here is derived from an EMBL/GenBank/DDBJ whole genome shotgun (WGS) entry which is preliminary data.</text>
</comment>
<feature type="compositionally biased region" description="Basic and acidic residues" evidence="2">
    <location>
        <begin position="145"/>
        <end position="174"/>
    </location>
</feature>
<feature type="repeat" description="TPR" evidence="1">
    <location>
        <begin position="86"/>
        <end position="119"/>
    </location>
</feature>
<dbReference type="EMBL" id="SKFH01000008">
    <property type="protein sequence ID" value="TCZ73104.1"/>
    <property type="molecule type" value="Genomic_DNA"/>
</dbReference>
<dbReference type="Proteomes" id="UP000295164">
    <property type="component" value="Unassembled WGS sequence"/>
</dbReference>
<gene>
    <name evidence="4" type="ORF">E0486_07060</name>
</gene>
<dbReference type="Gene3D" id="1.25.40.10">
    <property type="entry name" value="Tetratricopeptide repeat domain"/>
    <property type="match status" value="1"/>
</dbReference>
<dbReference type="InterPro" id="IPR011990">
    <property type="entry name" value="TPR-like_helical_dom_sf"/>
</dbReference>
<evidence type="ECO:0000256" key="1">
    <source>
        <dbReference type="PROSITE-ProRule" id="PRU00339"/>
    </source>
</evidence>
<proteinExistence type="predicted"/>
<sequence>MKALLLLLALAVGAVANGQQEAIRAGNEAYRNADWTFAENQYRQAGNHPVAQYNLANALIRQNRYDEALAVLSPLTAPGNNASLRSKAWYNMGVVYTRQKALEQSIEAYKSALRIAPYDKEARENLQKALLELKQNSGGGGASNDKNKNNDVDRKLKELQDKERKLQQSKKDKGGGNQPNKDW</sequence>
<feature type="region of interest" description="Disordered" evidence="2">
    <location>
        <begin position="134"/>
        <end position="183"/>
    </location>
</feature>
<keyword evidence="1" id="KW-0802">TPR repeat</keyword>
<keyword evidence="5" id="KW-1185">Reference proteome</keyword>
<dbReference type="Pfam" id="PF13432">
    <property type="entry name" value="TPR_16"/>
    <property type="match status" value="1"/>
</dbReference>
<dbReference type="RefSeq" id="WP_131851449.1">
    <property type="nucleotide sequence ID" value="NZ_SKFH01000008.1"/>
</dbReference>
<feature type="chain" id="PRO_5020431914" evidence="3">
    <location>
        <begin position="19"/>
        <end position="183"/>
    </location>
</feature>
<evidence type="ECO:0000256" key="2">
    <source>
        <dbReference type="SAM" id="MobiDB-lite"/>
    </source>
</evidence>
<dbReference type="SMART" id="SM00028">
    <property type="entry name" value="TPR"/>
    <property type="match status" value="2"/>
</dbReference>
<evidence type="ECO:0000256" key="3">
    <source>
        <dbReference type="SAM" id="SignalP"/>
    </source>
</evidence>
<accession>A0A4R4E0Z2</accession>
<feature type="signal peptide" evidence="3">
    <location>
        <begin position="1"/>
        <end position="18"/>
    </location>
</feature>